<name>A0A4U8UPY5_STECR</name>
<organism evidence="2 3">
    <name type="scientific">Steinernema carpocapsae</name>
    <name type="common">Entomopathogenic nematode</name>
    <dbReference type="NCBI Taxonomy" id="34508"/>
    <lineage>
        <taxon>Eukaryota</taxon>
        <taxon>Metazoa</taxon>
        <taxon>Ecdysozoa</taxon>
        <taxon>Nematoda</taxon>
        <taxon>Chromadorea</taxon>
        <taxon>Rhabditida</taxon>
        <taxon>Tylenchina</taxon>
        <taxon>Panagrolaimomorpha</taxon>
        <taxon>Strongyloidoidea</taxon>
        <taxon>Steinernematidae</taxon>
        <taxon>Steinernema</taxon>
    </lineage>
</organism>
<dbReference type="Proteomes" id="UP000298663">
    <property type="component" value="Unassembled WGS sequence"/>
</dbReference>
<gene>
    <name evidence="2" type="ORF">L596_002645</name>
</gene>
<evidence type="ECO:0000256" key="1">
    <source>
        <dbReference type="SAM" id="SignalP"/>
    </source>
</evidence>
<sequence>MHIRVLLIFNFAALLCLAFSERRAHVIRVSDRAFGKEFDLPKAAPRARRLKGTGGHRDYDYGIGNHADEYDQEIRHRTNKVVPGL</sequence>
<keyword evidence="3" id="KW-1185">Reference proteome</keyword>
<feature type="signal peptide" evidence="1">
    <location>
        <begin position="1"/>
        <end position="18"/>
    </location>
</feature>
<feature type="chain" id="PRO_5020210385" evidence="1">
    <location>
        <begin position="19"/>
        <end position="85"/>
    </location>
</feature>
<proteinExistence type="predicted"/>
<keyword evidence="1" id="KW-0732">Signal</keyword>
<evidence type="ECO:0000313" key="2">
    <source>
        <dbReference type="EMBL" id="TMS35194.1"/>
    </source>
</evidence>
<dbReference type="AlphaFoldDB" id="A0A4U8UPY5"/>
<reference evidence="2 3" key="1">
    <citation type="journal article" date="2015" name="Genome Biol.">
        <title>Comparative genomics of Steinernema reveals deeply conserved gene regulatory networks.</title>
        <authorList>
            <person name="Dillman A.R."/>
            <person name="Macchietto M."/>
            <person name="Porter C.F."/>
            <person name="Rogers A."/>
            <person name="Williams B."/>
            <person name="Antoshechkin I."/>
            <person name="Lee M.M."/>
            <person name="Goodwin Z."/>
            <person name="Lu X."/>
            <person name="Lewis E.E."/>
            <person name="Goodrich-Blair H."/>
            <person name="Stock S.P."/>
            <person name="Adams B.J."/>
            <person name="Sternberg P.W."/>
            <person name="Mortazavi A."/>
        </authorList>
    </citation>
    <scope>NUCLEOTIDE SEQUENCE [LARGE SCALE GENOMIC DNA]</scope>
    <source>
        <strain evidence="2 3">ALL</strain>
    </source>
</reference>
<comment type="caution">
    <text evidence="2">The sequence shown here is derived from an EMBL/GenBank/DDBJ whole genome shotgun (WGS) entry which is preliminary data.</text>
</comment>
<evidence type="ECO:0000313" key="3">
    <source>
        <dbReference type="Proteomes" id="UP000298663"/>
    </source>
</evidence>
<accession>A0A4U8UPY5</accession>
<protein>
    <submittedName>
        <fullName evidence="2">Uncharacterized protein</fullName>
    </submittedName>
</protein>
<reference evidence="2 3" key="2">
    <citation type="journal article" date="2019" name="G3 (Bethesda)">
        <title>Hybrid Assembly of the Genome of the Entomopathogenic Nematode Steinernema carpocapsae Identifies the X-Chromosome.</title>
        <authorList>
            <person name="Serra L."/>
            <person name="Macchietto M."/>
            <person name="Macias-Munoz A."/>
            <person name="McGill C.J."/>
            <person name="Rodriguez I.M."/>
            <person name="Rodriguez B."/>
            <person name="Murad R."/>
            <person name="Mortazavi A."/>
        </authorList>
    </citation>
    <scope>NUCLEOTIDE SEQUENCE [LARGE SCALE GENOMIC DNA]</scope>
    <source>
        <strain evidence="2 3">ALL</strain>
    </source>
</reference>
<dbReference type="EMBL" id="AZBU02000001">
    <property type="protein sequence ID" value="TMS35194.1"/>
    <property type="molecule type" value="Genomic_DNA"/>
</dbReference>